<dbReference type="SUPFAM" id="SSF160631">
    <property type="entry name" value="SMI1/KNR4-like"/>
    <property type="match status" value="1"/>
</dbReference>
<dbReference type="SMART" id="SM00028">
    <property type="entry name" value="TPR"/>
    <property type="match status" value="2"/>
</dbReference>
<gene>
    <name evidence="4" type="ORF">HII30_00905</name>
</gene>
<keyword evidence="5" id="KW-1185">Reference proteome</keyword>
<name>A0A848M3B9_PAELE</name>
<organism evidence="4 5">
    <name type="scientific">Paenibacillus lemnae</name>
    <dbReference type="NCBI Taxonomy" id="1330551"/>
    <lineage>
        <taxon>Bacteria</taxon>
        <taxon>Bacillati</taxon>
        <taxon>Bacillota</taxon>
        <taxon>Bacilli</taxon>
        <taxon>Bacillales</taxon>
        <taxon>Paenibacillaceae</taxon>
        <taxon>Paenibacillus</taxon>
    </lineage>
</organism>
<feature type="region of interest" description="Disordered" evidence="2">
    <location>
        <begin position="116"/>
        <end position="135"/>
    </location>
</feature>
<dbReference type="PROSITE" id="PS50005">
    <property type="entry name" value="TPR"/>
    <property type="match status" value="1"/>
</dbReference>
<dbReference type="InterPro" id="IPR011990">
    <property type="entry name" value="TPR-like_helical_dom_sf"/>
</dbReference>
<dbReference type="InterPro" id="IPR037883">
    <property type="entry name" value="Knr4/Smi1-like_sf"/>
</dbReference>
<feature type="repeat" description="TPR" evidence="1">
    <location>
        <begin position="69"/>
        <end position="102"/>
    </location>
</feature>
<dbReference type="Gene3D" id="1.25.40.10">
    <property type="entry name" value="Tetratricopeptide repeat domain"/>
    <property type="match status" value="1"/>
</dbReference>
<dbReference type="Proteomes" id="UP000565468">
    <property type="component" value="Unassembled WGS sequence"/>
</dbReference>
<dbReference type="EMBL" id="JABBPN010000001">
    <property type="protein sequence ID" value="NMO94343.1"/>
    <property type="molecule type" value="Genomic_DNA"/>
</dbReference>
<dbReference type="InterPro" id="IPR019734">
    <property type="entry name" value="TPR_rpt"/>
</dbReference>
<reference evidence="4 5" key="1">
    <citation type="submission" date="2020-04" db="EMBL/GenBank/DDBJ databases">
        <title>Paenibacillus algicola sp. nov., a novel marine bacterium producing alginate lyase.</title>
        <authorList>
            <person name="Huang H."/>
        </authorList>
    </citation>
    <scope>NUCLEOTIDE SEQUENCE [LARGE SCALE GENOMIC DNA]</scope>
    <source>
        <strain evidence="4 5">L7-75</strain>
    </source>
</reference>
<comment type="caution">
    <text evidence="4">The sequence shown here is derived from an EMBL/GenBank/DDBJ whole genome shotgun (WGS) entry which is preliminary data.</text>
</comment>
<evidence type="ECO:0000313" key="5">
    <source>
        <dbReference type="Proteomes" id="UP000565468"/>
    </source>
</evidence>
<proteinExistence type="predicted"/>
<dbReference type="InterPro" id="IPR018958">
    <property type="entry name" value="Knr4/Smi1-like_dom"/>
</dbReference>
<evidence type="ECO:0000259" key="3">
    <source>
        <dbReference type="SMART" id="SM00860"/>
    </source>
</evidence>
<accession>A0A848M3B9</accession>
<sequence length="332" mass="36775">MREELLTQLEEWHEEDEFEEIVDAITNIPAEERDYELISHLGRAYNNLERYEDAIEQFLLVEEEGTDDPLWHYRMGLAYYYLERYEDAEREFRIADRLEPGDEDTLEFLEWIEREKAEDSGEESVSAGEGTIAEDGAPLEEEGAAVGEPAASGAAAPVVRAAASAVPLDLAHDPLSFWNDEAPAAELYTSAPPSDELIASIEEELVFKLPISYISMMKQHNGGAPRNRFYPAAAVGTGEAIEITGVLGIGRDKKRSLCGTSGSRQIIEQGGYPEIGVVIAQGPSGNDIIMLDYREAGNDGEPEVVHIDKEHGYKMTTLAPSFESFIQTWAQG</sequence>
<dbReference type="Pfam" id="PF09346">
    <property type="entry name" value="SMI1_KNR4"/>
    <property type="match status" value="1"/>
</dbReference>
<dbReference type="AlphaFoldDB" id="A0A848M3B9"/>
<dbReference type="SMART" id="SM00860">
    <property type="entry name" value="SMI1_KNR4"/>
    <property type="match status" value="1"/>
</dbReference>
<keyword evidence="1" id="KW-0802">TPR repeat</keyword>
<protein>
    <submittedName>
        <fullName evidence="4">SMI1/KNR4 family protein</fullName>
    </submittedName>
</protein>
<dbReference type="RefSeq" id="WP_169503042.1">
    <property type="nucleotide sequence ID" value="NZ_JABBPN010000001.1"/>
</dbReference>
<dbReference type="SUPFAM" id="SSF48452">
    <property type="entry name" value="TPR-like"/>
    <property type="match status" value="1"/>
</dbReference>
<dbReference type="Gene3D" id="3.40.1580.10">
    <property type="entry name" value="SMI1/KNR4-like"/>
    <property type="match status" value="1"/>
</dbReference>
<evidence type="ECO:0000256" key="1">
    <source>
        <dbReference type="PROSITE-ProRule" id="PRU00339"/>
    </source>
</evidence>
<feature type="domain" description="Knr4/Smi1-like" evidence="3">
    <location>
        <begin position="192"/>
        <end position="328"/>
    </location>
</feature>
<evidence type="ECO:0000313" key="4">
    <source>
        <dbReference type="EMBL" id="NMO94343.1"/>
    </source>
</evidence>
<evidence type="ECO:0000256" key="2">
    <source>
        <dbReference type="SAM" id="MobiDB-lite"/>
    </source>
</evidence>